<feature type="region of interest" description="Disordered" evidence="15">
    <location>
        <begin position="248"/>
        <end position="275"/>
    </location>
</feature>
<feature type="domain" description="18S rRNA (guanine(1575)-N(7))-methyltransferase Bud23 C-terminal" evidence="17">
    <location>
        <begin position="201"/>
        <end position="272"/>
    </location>
</feature>
<evidence type="ECO:0000256" key="13">
    <source>
        <dbReference type="ARBA" id="ARBA00075516"/>
    </source>
</evidence>
<dbReference type="OrthoDB" id="2877at2759"/>
<protein>
    <recommendedName>
        <fullName evidence="12">18S rRNA (guanine-N(7))-methyltransferase</fullName>
    </recommendedName>
    <alternativeName>
        <fullName evidence="14">Bud site selection protein 23 homolog</fullName>
    </alternativeName>
    <alternativeName>
        <fullName evidence="13">rRNA methyltransferase and ribosome maturation factor</fullName>
    </alternativeName>
</protein>
<evidence type="ECO:0000256" key="7">
    <source>
        <dbReference type="ARBA" id="ARBA00022691"/>
    </source>
</evidence>
<evidence type="ECO:0000256" key="2">
    <source>
        <dbReference type="ARBA" id="ARBA00004496"/>
    </source>
</evidence>
<dbReference type="AlphaFoldDB" id="A0A8S1ABT0"/>
<dbReference type="SUPFAM" id="SSF53335">
    <property type="entry name" value="S-adenosyl-L-methionine-dependent methyltransferases"/>
    <property type="match status" value="1"/>
</dbReference>
<keyword evidence="4" id="KW-0963">Cytoplasm</keyword>
<dbReference type="EMBL" id="CADEBD010000327">
    <property type="protein sequence ID" value="CAB3246256.1"/>
    <property type="molecule type" value="Genomic_DNA"/>
</dbReference>
<dbReference type="Pfam" id="PF12589">
    <property type="entry name" value="WBS_methylT"/>
    <property type="match status" value="1"/>
</dbReference>
<name>A0A8S1ABT0_ARCPL</name>
<evidence type="ECO:0000313" key="18">
    <source>
        <dbReference type="EMBL" id="CAB3220468.1"/>
    </source>
</evidence>
<dbReference type="Gene3D" id="3.40.50.150">
    <property type="entry name" value="Vaccinia Virus protein VP39"/>
    <property type="match status" value="1"/>
</dbReference>
<keyword evidence="7" id="KW-0949">S-adenosyl-L-methionine</keyword>
<feature type="compositionally biased region" description="Basic and acidic residues" evidence="15">
    <location>
        <begin position="257"/>
        <end position="266"/>
    </location>
</feature>
<dbReference type="GO" id="GO:0005737">
    <property type="term" value="C:cytoplasm"/>
    <property type="evidence" value="ECO:0007669"/>
    <property type="project" value="UniProtKB-SubCell"/>
</dbReference>
<keyword evidence="6" id="KW-0808">Transferase</keyword>
<dbReference type="InterPro" id="IPR013216">
    <property type="entry name" value="Methyltransf_11"/>
</dbReference>
<evidence type="ECO:0000259" key="16">
    <source>
        <dbReference type="Pfam" id="PF08241"/>
    </source>
</evidence>
<sequence length="275" mass="30951">MSKRPEHQAPPEIFYNEDEARKYTQNSRIMEIQAQMTERCLELLLLPEDTPCLLLDIGCGSGLSGTVLEENGHMWIGMDISPAMLDVGRERETEGDVVLSDMGEGVPFRAGCFDGAVSVSALQWLFNADKKSHKPVKRLYQFFSSLYASLSRSARAVFQFYPENETQMELLTSQAMKAGFYGGVVVDYPNSAKAKKFFLVLMTGGSAPLPQALGTDESDNLQIKYAKREATKNIRGKPVKNTRAWIIEKKERRRKQGKETKADTKYTGRKRSGRF</sequence>
<evidence type="ECO:0000256" key="11">
    <source>
        <dbReference type="ARBA" id="ARBA00064164"/>
    </source>
</evidence>
<dbReference type="GO" id="GO:0016435">
    <property type="term" value="F:rRNA (guanine) methyltransferase activity"/>
    <property type="evidence" value="ECO:0007669"/>
    <property type="project" value="InterPro"/>
</dbReference>
<keyword evidence="8" id="KW-0539">Nucleus</keyword>
<keyword evidence="20" id="KW-1185">Reference proteome</keyword>
<evidence type="ECO:0000256" key="3">
    <source>
        <dbReference type="ARBA" id="ARBA00005547"/>
    </source>
</evidence>
<comment type="function">
    <text evidence="10">S-adenosyl-L-methionine-dependent methyltransferase that specifically methylates the N(7) position of a guanine in 18S rRNA. Requires the methyltransferase adapter protein TRM112 for full rRNA methyltransferase activity. Involved in the pre-rRNA processing steps leading to small-subunit rRNA production independently of its RNA-modifying catalytic activity. Important for biogenesis end export of the 40S ribosomal subunit independent on its methyltransferase activity. Locus-specific steroid receptor coactivator. Potentiates transactivation by glucocorticoid (NR3C1), mineralocorticoid (NR3C2), androgen (AR) and progesterone (PGR) receptors. Required for the maintenance of open chromatin at the TSC22D3/GILZ locus to facilitate NR3C1 loading on the response elements. Required for maintenance of dimethylation on histone H3 'Lys-79' (H3K79me2), although direct histone methyltransferase activity is not observed in vitro.</text>
</comment>
<dbReference type="FunFam" id="3.40.50.150:FF:000017">
    <property type="entry name" value="probable 18S rRNA (Guanine-N(7))-methyltransferase"/>
    <property type="match status" value="1"/>
</dbReference>
<dbReference type="GO" id="GO:0070476">
    <property type="term" value="P:rRNA (guanine-N7)-methylation"/>
    <property type="evidence" value="ECO:0007669"/>
    <property type="project" value="InterPro"/>
</dbReference>
<dbReference type="EMBL" id="CADEBC010000045">
    <property type="protein sequence ID" value="CAB3220468.1"/>
    <property type="molecule type" value="Genomic_DNA"/>
</dbReference>
<reference evidence="20 21" key="1">
    <citation type="submission" date="2020-04" db="EMBL/GenBank/DDBJ databases">
        <authorList>
            <person name="Wallbank WR R."/>
            <person name="Pardo Diaz C."/>
            <person name="Kozak K."/>
            <person name="Martin S."/>
            <person name="Jiggins C."/>
            <person name="Moest M."/>
            <person name="Warren A I."/>
            <person name="Byers J.R.P. K."/>
            <person name="Montejo-Kovacevich G."/>
            <person name="Yen C E."/>
        </authorList>
    </citation>
    <scope>NUCLEOTIDE SEQUENCE [LARGE SCALE GENOMIC DNA]</scope>
</reference>
<comment type="subcellular location">
    <subcellularLocation>
        <location evidence="2">Cytoplasm</location>
    </subcellularLocation>
    <subcellularLocation>
        <location evidence="1">Nucleus</location>
    </subcellularLocation>
</comment>
<evidence type="ECO:0000256" key="9">
    <source>
        <dbReference type="ARBA" id="ARBA00050374"/>
    </source>
</evidence>
<evidence type="ECO:0000313" key="20">
    <source>
        <dbReference type="Proteomes" id="UP000494106"/>
    </source>
</evidence>
<evidence type="ECO:0000259" key="17">
    <source>
        <dbReference type="Pfam" id="PF12589"/>
    </source>
</evidence>
<evidence type="ECO:0000313" key="21">
    <source>
        <dbReference type="Proteomes" id="UP000494256"/>
    </source>
</evidence>
<dbReference type="InterPro" id="IPR039769">
    <property type="entry name" value="Bud23-like"/>
</dbReference>
<dbReference type="InterPro" id="IPR029063">
    <property type="entry name" value="SAM-dependent_MTases_sf"/>
</dbReference>
<keyword evidence="5" id="KW-0489">Methyltransferase</keyword>
<comment type="similarity">
    <text evidence="3">Belongs to the class I-like SAM-binding methyltransferase superfamily. BUD23/WBSCR22 family.</text>
</comment>
<evidence type="ECO:0000256" key="8">
    <source>
        <dbReference type="ARBA" id="ARBA00023242"/>
    </source>
</evidence>
<dbReference type="Pfam" id="PF08241">
    <property type="entry name" value="Methyltransf_11"/>
    <property type="match status" value="1"/>
</dbReference>
<evidence type="ECO:0000256" key="6">
    <source>
        <dbReference type="ARBA" id="ARBA00022679"/>
    </source>
</evidence>
<dbReference type="CDD" id="cd02440">
    <property type="entry name" value="AdoMet_MTases"/>
    <property type="match status" value="1"/>
</dbReference>
<comment type="subunit">
    <text evidence="11">Heterodimer with TRMT112; this heterodimerization is necessary for the metabolic stability and activity of the catalytic subunit BUD23. Interacts with GRIP1.</text>
</comment>
<feature type="domain" description="Methyltransferase type 11" evidence="16">
    <location>
        <begin position="55"/>
        <end position="130"/>
    </location>
</feature>
<evidence type="ECO:0000256" key="10">
    <source>
        <dbReference type="ARBA" id="ARBA00059355"/>
    </source>
</evidence>
<evidence type="ECO:0000256" key="12">
    <source>
        <dbReference type="ARBA" id="ARBA00074415"/>
    </source>
</evidence>
<gene>
    <name evidence="19" type="ORF">APLA_LOCUS11441</name>
    <name evidence="18" type="ORF">APLA_LOCUS301</name>
</gene>
<accession>A0A8S1ABT0</accession>
<dbReference type="GO" id="GO:0005730">
    <property type="term" value="C:nucleolus"/>
    <property type="evidence" value="ECO:0007669"/>
    <property type="project" value="UniProtKB-ARBA"/>
</dbReference>
<evidence type="ECO:0000313" key="19">
    <source>
        <dbReference type="EMBL" id="CAB3246256.1"/>
    </source>
</evidence>
<dbReference type="Proteomes" id="UP000494256">
    <property type="component" value="Unassembled WGS sequence"/>
</dbReference>
<dbReference type="PANTHER" id="PTHR12734">
    <property type="entry name" value="METHYLTRANSFERASE-RELATED"/>
    <property type="match status" value="1"/>
</dbReference>
<evidence type="ECO:0000256" key="5">
    <source>
        <dbReference type="ARBA" id="ARBA00022603"/>
    </source>
</evidence>
<comment type="caution">
    <text evidence="19">The sequence shown here is derived from an EMBL/GenBank/DDBJ whole genome shotgun (WGS) entry which is preliminary data.</text>
</comment>
<dbReference type="Proteomes" id="UP000494106">
    <property type="component" value="Unassembled WGS sequence"/>
</dbReference>
<evidence type="ECO:0000256" key="15">
    <source>
        <dbReference type="SAM" id="MobiDB-lite"/>
    </source>
</evidence>
<evidence type="ECO:0000256" key="1">
    <source>
        <dbReference type="ARBA" id="ARBA00004123"/>
    </source>
</evidence>
<dbReference type="PANTHER" id="PTHR12734:SF0">
    <property type="entry name" value="18S RRNA (GUANINE-N(7))-METHYLTRANSFERASE-RELATED"/>
    <property type="match status" value="1"/>
</dbReference>
<organism evidence="19 21">
    <name type="scientific">Arctia plantaginis</name>
    <name type="common">Wood tiger moth</name>
    <name type="synonym">Phalaena plantaginis</name>
    <dbReference type="NCBI Taxonomy" id="874455"/>
    <lineage>
        <taxon>Eukaryota</taxon>
        <taxon>Metazoa</taxon>
        <taxon>Ecdysozoa</taxon>
        <taxon>Arthropoda</taxon>
        <taxon>Hexapoda</taxon>
        <taxon>Insecta</taxon>
        <taxon>Pterygota</taxon>
        <taxon>Neoptera</taxon>
        <taxon>Endopterygota</taxon>
        <taxon>Lepidoptera</taxon>
        <taxon>Glossata</taxon>
        <taxon>Ditrysia</taxon>
        <taxon>Noctuoidea</taxon>
        <taxon>Erebidae</taxon>
        <taxon>Arctiinae</taxon>
        <taxon>Arctia</taxon>
    </lineage>
</organism>
<evidence type="ECO:0000256" key="14">
    <source>
        <dbReference type="ARBA" id="ARBA00081208"/>
    </source>
</evidence>
<proteinExistence type="inferred from homology"/>
<dbReference type="InterPro" id="IPR022238">
    <property type="entry name" value="Bud23_C"/>
</dbReference>
<comment type="catalytic activity">
    <reaction evidence="9">
        <text>a guanosine in 18S rRNA + S-adenosyl-L-methionine = an N(7)-methylguanosine in 18S rRNA + S-adenosyl-L-homocysteine</text>
        <dbReference type="Rhea" id="RHEA:54584"/>
        <dbReference type="Rhea" id="RHEA-COMP:13937"/>
        <dbReference type="Rhea" id="RHEA-COMP:13938"/>
        <dbReference type="ChEBI" id="CHEBI:57856"/>
        <dbReference type="ChEBI" id="CHEBI:59789"/>
        <dbReference type="ChEBI" id="CHEBI:74269"/>
        <dbReference type="ChEBI" id="CHEBI:74480"/>
    </reaction>
</comment>
<evidence type="ECO:0000256" key="4">
    <source>
        <dbReference type="ARBA" id="ARBA00022490"/>
    </source>
</evidence>